<feature type="binding site" evidence="8">
    <location>
        <position position="7"/>
    </location>
    <ligand>
        <name>Mg(2+)</name>
        <dbReference type="ChEBI" id="CHEBI:18420"/>
    </ligand>
</feature>
<comment type="similarity">
    <text evidence="7 8">Belongs to the PINc/VapC protein family.</text>
</comment>
<dbReference type="CDD" id="cd18740">
    <property type="entry name" value="PIN_VapC4-5_FitB-like"/>
    <property type="match status" value="1"/>
</dbReference>
<dbReference type="Pfam" id="PF01850">
    <property type="entry name" value="PIN"/>
    <property type="match status" value="1"/>
</dbReference>
<gene>
    <name evidence="8" type="primary">vapC</name>
    <name evidence="10" type="ORF">J2739_005014</name>
</gene>
<evidence type="ECO:0000259" key="9">
    <source>
        <dbReference type="Pfam" id="PF01850"/>
    </source>
</evidence>
<comment type="function">
    <text evidence="8">Toxic component of a toxin-antitoxin (TA) system. An RNase.</text>
</comment>
<keyword evidence="4 8" id="KW-0479">Metal-binding</keyword>
<dbReference type="HAMAP" id="MF_00265">
    <property type="entry name" value="VapC_Nob1"/>
    <property type="match status" value="1"/>
</dbReference>
<comment type="cofactor">
    <cofactor evidence="1 8">
        <name>Mg(2+)</name>
        <dbReference type="ChEBI" id="CHEBI:18420"/>
    </cofactor>
</comment>
<dbReference type="GO" id="GO:0004519">
    <property type="term" value="F:endonuclease activity"/>
    <property type="evidence" value="ECO:0007669"/>
    <property type="project" value="UniProtKB-KW"/>
</dbReference>
<evidence type="ECO:0000256" key="2">
    <source>
        <dbReference type="ARBA" id="ARBA00022649"/>
    </source>
</evidence>
<feature type="domain" description="PIN" evidence="9">
    <location>
        <begin position="4"/>
        <end position="124"/>
    </location>
</feature>
<keyword evidence="2 8" id="KW-1277">Toxin-antitoxin system</keyword>
<evidence type="ECO:0000256" key="3">
    <source>
        <dbReference type="ARBA" id="ARBA00022722"/>
    </source>
</evidence>
<dbReference type="PANTHER" id="PTHR33653:SF1">
    <property type="entry name" value="RIBONUCLEASE VAPC2"/>
    <property type="match status" value="1"/>
</dbReference>
<dbReference type="GO" id="GO:0016787">
    <property type="term" value="F:hydrolase activity"/>
    <property type="evidence" value="ECO:0007669"/>
    <property type="project" value="UniProtKB-KW"/>
</dbReference>
<reference evidence="10 11" key="1">
    <citation type="submission" date="2023-07" db="EMBL/GenBank/DDBJ databases">
        <title>Sorghum-associated microbial communities from plants grown in Nebraska, USA.</title>
        <authorList>
            <person name="Schachtman D."/>
        </authorList>
    </citation>
    <scope>NUCLEOTIDE SEQUENCE [LARGE SCALE GENOMIC DNA]</scope>
    <source>
        <strain evidence="10 11">DS1781</strain>
    </source>
</reference>
<evidence type="ECO:0000256" key="6">
    <source>
        <dbReference type="ARBA" id="ARBA00022842"/>
    </source>
</evidence>
<dbReference type="EMBL" id="JAVDRF010000015">
    <property type="protein sequence ID" value="MDR6539218.1"/>
    <property type="molecule type" value="Genomic_DNA"/>
</dbReference>
<dbReference type="Proteomes" id="UP001184230">
    <property type="component" value="Unassembled WGS sequence"/>
</dbReference>
<protein>
    <recommendedName>
        <fullName evidence="8">Ribonuclease VapC</fullName>
        <shortName evidence="8">RNase VapC</shortName>
        <ecNumber evidence="8">3.1.-.-</ecNumber>
    </recommendedName>
    <alternativeName>
        <fullName evidence="8">Toxin VapC</fullName>
    </alternativeName>
</protein>
<dbReference type="RefSeq" id="WP_309906730.1">
    <property type="nucleotide sequence ID" value="NZ_JAVDRF010000015.1"/>
</dbReference>
<keyword evidence="3 8" id="KW-0540">Nuclease</keyword>
<evidence type="ECO:0000313" key="11">
    <source>
        <dbReference type="Proteomes" id="UP001184230"/>
    </source>
</evidence>
<keyword evidence="11" id="KW-1185">Reference proteome</keyword>
<evidence type="ECO:0000313" key="10">
    <source>
        <dbReference type="EMBL" id="MDR6539218.1"/>
    </source>
</evidence>
<evidence type="ECO:0000256" key="5">
    <source>
        <dbReference type="ARBA" id="ARBA00022801"/>
    </source>
</evidence>
<proteinExistence type="inferred from homology"/>
<comment type="caution">
    <text evidence="10">The sequence shown here is derived from an EMBL/GenBank/DDBJ whole genome shotgun (WGS) entry which is preliminary data.</text>
</comment>
<evidence type="ECO:0000256" key="8">
    <source>
        <dbReference type="HAMAP-Rule" id="MF_00265"/>
    </source>
</evidence>
<dbReference type="EC" id="3.1.-.-" evidence="8"/>
<name>A0ABU1NLJ3_9BURK</name>
<keyword evidence="6 8" id="KW-0460">Magnesium</keyword>
<evidence type="ECO:0000256" key="7">
    <source>
        <dbReference type="ARBA" id="ARBA00038093"/>
    </source>
</evidence>
<keyword evidence="8" id="KW-0800">Toxin</keyword>
<dbReference type="Gene3D" id="3.40.50.1010">
    <property type="entry name" value="5'-nuclease"/>
    <property type="match status" value="1"/>
</dbReference>
<dbReference type="InterPro" id="IPR022907">
    <property type="entry name" value="VapC_family"/>
</dbReference>
<keyword evidence="10" id="KW-0255">Endonuclease</keyword>
<sequence length="138" mass="15176">MTLYMLDTNAASEALRGHPAFDPRLQAVPPGQWCISAVTCSEIRYGVAKRPEAVRLHRLVDEFLRIVPILAWDAKAAHRHGALRADLKARGTPIDDFDEMIAAHALALGAVVVTDNTPHFARVPGLVIENWLRPSGDH</sequence>
<evidence type="ECO:0000256" key="1">
    <source>
        <dbReference type="ARBA" id="ARBA00001946"/>
    </source>
</evidence>
<evidence type="ECO:0000256" key="4">
    <source>
        <dbReference type="ARBA" id="ARBA00022723"/>
    </source>
</evidence>
<dbReference type="SUPFAM" id="SSF88723">
    <property type="entry name" value="PIN domain-like"/>
    <property type="match status" value="1"/>
</dbReference>
<dbReference type="InterPro" id="IPR050556">
    <property type="entry name" value="Type_II_TA_system_RNase"/>
</dbReference>
<organism evidence="10 11">
    <name type="scientific">Variovorax soli</name>
    <dbReference type="NCBI Taxonomy" id="376815"/>
    <lineage>
        <taxon>Bacteria</taxon>
        <taxon>Pseudomonadati</taxon>
        <taxon>Pseudomonadota</taxon>
        <taxon>Betaproteobacteria</taxon>
        <taxon>Burkholderiales</taxon>
        <taxon>Comamonadaceae</taxon>
        <taxon>Variovorax</taxon>
    </lineage>
</organism>
<keyword evidence="5 8" id="KW-0378">Hydrolase</keyword>
<feature type="binding site" evidence="8">
    <location>
        <position position="98"/>
    </location>
    <ligand>
        <name>Mg(2+)</name>
        <dbReference type="ChEBI" id="CHEBI:18420"/>
    </ligand>
</feature>
<dbReference type="InterPro" id="IPR029060">
    <property type="entry name" value="PIN-like_dom_sf"/>
</dbReference>
<accession>A0ABU1NLJ3</accession>
<dbReference type="InterPro" id="IPR002716">
    <property type="entry name" value="PIN_dom"/>
</dbReference>
<dbReference type="PANTHER" id="PTHR33653">
    <property type="entry name" value="RIBONUCLEASE VAPC2"/>
    <property type="match status" value="1"/>
</dbReference>